<dbReference type="InterPro" id="IPR036047">
    <property type="entry name" value="F-box-like_dom_sf"/>
</dbReference>
<accession>A0A392P8T4</accession>
<name>A0A392P8T4_9FABA</name>
<dbReference type="PANTHER" id="PTHR31672:SF13">
    <property type="entry name" value="F-BOX PROTEIN CPR30-LIKE"/>
    <property type="match status" value="1"/>
</dbReference>
<organism evidence="2 3">
    <name type="scientific">Trifolium medium</name>
    <dbReference type="NCBI Taxonomy" id="97028"/>
    <lineage>
        <taxon>Eukaryota</taxon>
        <taxon>Viridiplantae</taxon>
        <taxon>Streptophyta</taxon>
        <taxon>Embryophyta</taxon>
        <taxon>Tracheophyta</taxon>
        <taxon>Spermatophyta</taxon>
        <taxon>Magnoliopsida</taxon>
        <taxon>eudicotyledons</taxon>
        <taxon>Gunneridae</taxon>
        <taxon>Pentapetalae</taxon>
        <taxon>rosids</taxon>
        <taxon>fabids</taxon>
        <taxon>Fabales</taxon>
        <taxon>Fabaceae</taxon>
        <taxon>Papilionoideae</taxon>
        <taxon>50 kb inversion clade</taxon>
        <taxon>NPAAA clade</taxon>
        <taxon>Hologalegina</taxon>
        <taxon>IRL clade</taxon>
        <taxon>Trifolieae</taxon>
        <taxon>Trifolium</taxon>
    </lineage>
</organism>
<dbReference type="InterPro" id="IPR050796">
    <property type="entry name" value="SCF_F-box_component"/>
</dbReference>
<dbReference type="Proteomes" id="UP000265520">
    <property type="component" value="Unassembled WGS sequence"/>
</dbReference>
<evidence type="ECO:0000313" key="3">
    <source>
        <dbReference type="Proteomes" id="UP000265520"/>
    </source>
</evidence>
<dbReference type="Gene3D" id="1.20.1280.50">
    <property type="match status" value="1"/>
</dbReference>
<keyword evidence="3" id="KW-1185">Reference proteome</keyword>
<dbReference type="SUPFAM" id="SSF81383">
    <property type="entry name" value="F-box domain"/>
    <property type="match status" value="1"/>
</dbReference>
<dbReference type="Pfam" id="PF08268">
    <property type="entry name" value="FBA_3"/>
    <property type="match status" value="1"/>
</dbReference>
<evidence type="ECO:0000259" key="1">
    <source>
        <dbReference type="PROSITE" id="PS50181"/>
    </source>
</evidence>
<comment type="caution">
    <text evidence="2">The sequence shown here is derived from an EMBL/GenBank/DDBJ whole genome shotgun (WGS) entry which is preliminary data.</text>
</comment>
<dbReference type="InterPro" id="IPR001810">
    <property type="entry name" value="F-box_dom"/>
</dbReference>
<dbReference type="CDD" id="cd22157">
    <property type="entry name" value="F-box_AtFBW1-like"/>
    <property type="match status" value="1"/>
</dbReference>
<proteinExistence type="predicted"/>
<dbReference type="InterPro" id="IPR013187">
    <property type="entry name" value="F-box-assoc_dom_typ3"/>
</dbReference>
<dbReference type="InterPro" id="IPR017451">
    <property type="entry name" value="F-box-assoc_interact_dom"/>
</dbReference>
<dbReference type="PROSITE" id="PS50181">
    <property type="entry name" value="FBOX"/>
    <property type="match status" value="1"/>
</dbReference>
<dbReference type="EMBL" id="LXQA010068146">
    <property type="protein sequence ID" value="MCI08204.1"/>
    <property type="molecule type" value="Genomic_DNA"/>
</dbReference>
<dbReference type="NCBIfam" id="TIGR01640">
    <property type="entry name" value="F_box_assoc_1"/>
    <property type="match status" value="1"/>
</dbReference>
<dbReference type="AlphaFoldDB" id="A0A392P8T4"/>
<dbReference type="SMART" id="SM00256">
    <property type="entry name" value="FBOX"/>
    <property type="match status" value="1"/>
</dbReference>
<feature type="domain" description="F-box" evidence="1">
    <location>
        <begin position="9"/>
        <end position="55"/>
    </location>
</feature>
<protein>
    <submittedName>
        <fullName evidence="2">F-box/kelch-repeat protein</fullName>
    </submittedName>
</protein>
<dbReference type="Pfam" id="PF00646">
    <property type="entry name" value="F-box"/>
    <property type="match status" value="1"/>
</dbReference>
<sequence length="250" mass="28568">MTEETIGTLTSLPTLPFDLIPDILIRLPVKLLLQLRCVCKSWKSLISDPIFAKKHLALSTTYSLHCISYSDHKYILKSYSRDTSVFTSIPQTQFPSFHYVYYFVGSCNGILCLAVKDPDLVVIRLWNPSIRKFKELPPISEPYIFDMWMYGFGYDPTSDNYKVVVVLHQHGDYTFSKTEVKVHTLGTDSWKSVSVFPFTDVYVQPSGQYASGTINWLVFTDTEQSQSFIASFDLGNECYQEVLLPDDSSQ</sequence>
<dbReference type="PANTHER" id="PTHR31672">
    <property type="entry name" value="BNACNNG10540D PROTEIN"/>
    <property type="match status" value="1"/>
</dbReference>
<evidence type="ECO:0000313" key="2">
    <source>
        <dbReference type="EMBL" id="MCI08204.1"/>
    </source>
</evidence>
<reference evidence="2 3" key="1">
    <citation type="journal article" date="2018" name="Front. Plant Sci.">
        <title>Red Clover (Trifolium pratense) and Zigzag Clover (T. medium) - A Picture of Genomic Similarities and Differences.</title>
        <authorList>
            <person name="Dluhosova J."/>
            <person name="Istvanek J."/>
            <person name="Nedelnik J."/>
            <person name="Repkova J."/>
        </authorList>
    </citation>
    <scope>NUCLEOTIDE SEQUENCE [LARGE SCALE GENOMIC DNA]</scope>
    <source>
        <strain evidence="3">cv. 10/8</strain>
        <tissue evidence="2">Leaf</tissue>
    </source>
</reference>
<feature type="non-terminal residue" evidence="2">
    <location>
        <position position="250"/>
    </location>
</feature>